<proteinExistence type="predicted"/>
<name>A0ABR1EHI1_NECAM</name>
<comment type="caution">
    <text evidence="1">The sequence shown here is derived from an EMBL/GenBank/DDBJ whole genome shotgun (WGS) entry which is preliminary data.</text>
</comment>
<gene>
    <name evidence="1" type="primary">Necator_chrX.g23188</name>
    <name evidence="1" type="ORF">RB195_023025</name>
</gene>
<accession>A0ABR1EHI1</accession>
<organism evidence="1 2">
    <name type="scientific">Necator americanus</name>
    <name type="common">Human hookworm</name>
    <dbReference type="NCBI Taxonomy" id="51031"/>
    <lineage>
        <taxon>Eukaryota</taxon>
        <taxon>Metazoa</taxon>
        <taxon>Ecdysozoa</taxon>
        <taxon>Nematoda</taxon>
        <taxon>Chromadorea</taxon>
        <taxon>Rhabditida</taxon>
        <taxon>Rhabditina</taxon>
        <taxon>Rhabditomorpha</taxon>
        <taxon>Strongyloidea</taxon>
        <taxon>Ancylostomatidae</taxon>
        <taxon>Bunostominae</taxon>
        <taxon>Necator</taxon>
    </lineage>
</organism>
<protein>
    <submittedName>
        <fullName evidence="1">Uncharacterized protein</fullName>
    </submittedName>
</protein>
<sequence length="179" mass="20487">MLKNNGSYEKVLNKMPVVDLHHQRSQTASLPIRNSPYHDIWMGTWATPSAVMERLDCTERKLLRRLSGIWDSDEWIGSVQVLAEDREGWAELCLWTTYIGEDEGNRVTDDISPPTKSSIVLQVRGGPAANRLRTFISASIYVVQGNYYKVEKSINESILDTSAWNEIWYAILGQEIKER</sequence>
<evidence type="ECO:0000313" key="1">
    <source>
        <dbReference type="EMBL" id="KAK6762152.1"/>
    </source>
</evidence>
<keyword evidence="2" id="KW-1185">Reference proteome</keyword>
<reference evidence="1 2" key="1">
    <citation type="submission" date="2023-08" db="EMBL/GenBank/DDBJ databases">
        <title>A Necator americanus chromosomal reference genome.</title>
        <authorList>
            <person name="Ilik V."/>
            <person name="Petrzelkova K.J."/>
            <person name="Pardy F."/>
            <person name="Fuh T."/>
            <person name="Niatou-Singa F.S."/>
            <person name="Gouil Q."/>
            <person name="Baker L."/>
            <person name="Ritchie M.E."/>
            <person name="Jex A.R."/>
            <person name="Gazzola D."/>
            <person name="Li H."/>
            <person name="Toshio Fujiwara R."/>
            <person name="Zhan B."/>
            <person name="Aroian R.V."/>
            <person name="Pafco B."/>
            <person name="Schwarz E.M."/>
        </authorList>
    </citation>
    <scope>NUCLEOTIDE SEQUENCE [LARGE SCALE GENOMIC DNA]</scope>
    <source>
        <strain evidence="1 2">Aroian</strain>
        <tissue evidence="1">Whole animal</tissue>
    </source>
</reference>
<evidence type="ECO:0000313" key="2">
    <source>
        <dbReference type="Proteomes" id="UP001303046"/>
    </source>
</evidence>
<dbReference type="EMBL" id="JAVFWL010000006">
    <property type="protein sequence ID" value="KAK6762152.1"/>
    <property type="molecule type" value="Genomic_DNA"/>
</dbReference>
<dbReference type="Proteomes" id="UP001303046">
    <property type="component" value="Unassembled WGS sequence"/>
</dbReference>